<dbReference type="PROSITE" id="PS01116">
    <property type="entry name" value="XANTH_URACIL_PERMASE"/>
    <property type="match status" value="1"/>
</dbReference>
<evidence type="ECO:0000256" key="2">
    <source>
        <dbReference type="ARBA" id="ARBA00008821"/>
    </source>
</evidence>
<comment type="subcellular location">
    <subcellularLocation>
        <location evidence="1">Membrane</location>
        <topology evidence="1">Multi-pass membrane protein</topology>
    </subcellularLocation>
</comment>
<dbReference type="PANTHER" id="PTHR42810:SF2">
    <property type="entry name" value="PURINE PERMEASE C1399.01C-RELATED"/>
    <property type="match status" value="1"/>
</dbReference>
<keyword evidence="6 7" id="KW-0472">Membrane</keyword>
<evidence type="ECO:0000256" key="1">
    <source>
        <dbReference type="ARBA" id="ARBA00004141"/>
    </source>
</evidence>
<evidence type="ECO:0000256" key="3">
    <source>
        <dbReference type="ARBA" id="ARBA00022448"/>
    </source>
</evidence>
<dbReference type="Pfam" id="PF00860">
    <property type="entry name" value="Xan_ur_permease"/>
    <property type="match status" value="1"/>
</dbReference>
<feature type="transmembrane region" description="Helical" evidence="7">
    <location>
        <begin position="185"/>
        <end position="205"/>
    </location>
</feature>
<keyword evidence="4 7" id="KW-0812">Transmembrane</keyword>
<keyword evidence="3" id="KW-0813">Transport</keyword>
<evidence type="ECO:0000256" key="4">
    <source>
        <dbReference type="ARBA" id="ARBA00022692"/>
    </source>
</evidence>
<keyword evidence="5 7" id="KW-1133">Transmembrane helix</keyword>
<dbReference type="InterPro" id="IPR006043">
    <property type="entry name" value="NCS2"/>
</dbReference>
<feature type="transmembrane region" description="Helical" evidence="7">
    <location>
        <begin position="336"/>
        <end position="357"/>
    </location>
</feature>
<dbReference type="Proteomes" id="UP000218113">
    <property type="component" value="Unassembled WGS sequence"/>
</dbReference>
<organism evidence="8 9">
    <name type="scientific">SAR324 cluster bacterium</name>
    <dbReference type="NCBI Taxonomy" id="2024889"/>
    <lineage>
        <taxon>Bacteria</taxon>
        <taxon>Deltaproteobacteria</taxon>
        <taxon>SAR324 cluster</taxon>
    </lineage>
</organism>
<evidence type="ECO:0000256" key="5">
    <source>
        <dbReference type="ARBA" id="ARBA00022989"/>
    </source>
</evidence>
<evidence type="ECO:0000313" key="9">
    <source>
        <dbReference type="Proteomes" id="UP000218113"/>
    </source>
</evidence>
<dbReference type="PANTHER" id="PTHR42810">
    <property type="entry name" value="PURINE PERMEASE C1399.01C-RELATED"/>
    <property type="match status" value="1"/>
</dbReference>
<dbReference type="GO" id="GO:0005886">
    <property type="term" value="C:plasma membrane"/>
    <property type="evidence" value="ECO:0007669"/>
    <property type="project" value="UniProtKB-ARBA"/>
</dbReference>
<protein>
    <submittedName>
        <fullName evidence="8">Uracil permease</fullName>
    </submittedName>
</protein>
<comment type="similarity">
    <text evidence="2">Belongs to the nucleobase:cation symporter-2 (NCS2) (TC 2.A.40) family.</text>
</comment>
<reference evidence="9" key="1">
    <citation type="submission" date="2017-08" db="EMBL/GenBank/DDBJ databases">
        <title>A dynamic microbial community with high functional redundancy inhabits the cold, oxic subseafloor aquifer.</title>
        <authorList>
            <person name="Tully B.J."/>
            <person name="Wheat C.G."/>
            <person name="Glazer B.T."/>
            <person name="Huber J.A."/>
        </authorList>
    </citation>
    <scope>NUCLEOTIDE SEQUENCE [LARGE SCALE GENOMIC DNA]</scope>
</reference>
<dbReference type="NCBIfam" id="TIGR00801">
    <property type="entry name" value="ncs2"/>
    <property type="match status" value="1"/>
</dbReference>
<proteinExistence type="inferred from homology"/>
<evidence type="ECO:0000313" key="8">
    <source>
        <dbReference type="EMBL" id="PCI23074.1"/>
    </source>
</evidence>
<dbReference type="EMBL" id="NVSR01000151">
    <property type="protein sequence ID" value="PCI23074.1"/>
    <property type="molecule type" value="Genomic_DNA"/>
</dbReference>
<feature type="transmembrane region" description="Helical" evidence="7">
    <location>
        <begin position="160"/>
        <end position="178"/>
    </location>
</feature>
<accession>A0A2A4SPQ7</accession>
<comment type="caution">
    <text evidence="8">The sequence shown here is derived from an EMBL/GenBank/DDBJ whole genome shotgun (WGS) entry which is preliminary data.</text>
</comment>
<feature type="transmembrane region" description="Helical" evidence="7">
    <location>
        <begin position="230"/>
        <end position="252"/>
    </location>
</feature>
<name>A0A2A4SPQ7_9DELT</name>
<feature type="transmembrane region" description="Helical" evidence="7">
    <location>
        <begin position="308"/>
        <end position="330"/>
    </location>
</feature>
<dbReference type="GO" id="GO:0042907">
    <property type="term" value="F:xanthine transmembrane transporter activity"/>
    <property type="evidence" value="ECO:0007669"/>
    <property type="project" value="TreeGrafter"/>
</dbReference>
<feature type="transmembrane region" description="Helical" evidence="7">
    <location>
        <begin position="392"/>
        <end position="409"/>
    </location>
</feature>
<feature type="transmembrane region" description="Helical" evidence="7">
    <location>
        <begin position="87"/>
        <end position="107"/>
    </location>
</feature>
<gene>
    <name evidence="8" type="ORF">COB67_13075</name>
</gene>
<feature type="transmembrane region" description="Helical" evidence="7">
    <location>
        <begin position="119"/>
        <end position="140"/>
    </location>
</feature>
<feature type="transmembrane region" description="Helical" evidence="7">
    <location>
        <begin position="43"/>
        <end position="59"/>
    </location>
</feature>
<feature type="transmembrane region" description="Helical" evidence="7">
    <location>
        <begin position="17"/>
        <end position="37"/>
    </location>
</feature>
<feature type="transmembrane region" description="Helical" evidence="7">
    <location>
        <begin position="369"/>
        <end position="386"/>
    </location>
</feature>
<sequence length="420" mass="43824">MSGDVSSTDYKFRLKDCFLGAQMLFVAFGALVLVPLLTGLNPNVALFTAGVGTLIFQVVTKGKVPVFLASSFAFLPPIFYGTKTWGIAGTMSGLMAAGVVYILLSFLIKWQGTDVLKKVLPPIVTGPVIMVIGLILSPVAVNMAIGKAGDGSVVLFEQQGALIVSLIALGTTVLVSLLGKGWFRLVPILSGIIAGYVTALFMGFVDFTPVSQAAWFAIPDFTFPEWNSEAIIYILPIAIAPAIEHFGDVMAISSIAKKDYIKDPGIHKTMLGDGLATSFAAFLGGPPNTTYSEVTGAVALTKVFNPAIMTWAAITAIVLAFVGKVGAILQTIPAPVMGGIMLLLFGAIMVIGLNTLVKSGDDLMEARNLSIVGLILVFGIGGMSFSTGSFTLQGIGLAGVLGVVLNLVLPGKKSAEKNQA</sequence>
<dbReference type="AlphaFoldDB" id="A0A2A4SPQ7"/>
<dbReference type="InterPro" id="IPR006042">
    <property type="entry name" value="Xan_ur_permease"/>
</dbReference>
<evidence type="ECO:0000256" key="7">
    <source>
        <dbReference type="SAM" id="Phobius"/>
    </source>
</evidence>
<evidence type="ECO:0000256" key="6">
    <source>
        <dbReference type="ARBA" id="ARBA00023136"/>
    </source>
</evidence>